<reference evidence="3 4" key="1">
    <citation type="journal article" date="2019" name="Int. J. Syst. Evol. Microbiol.">
        <title>The Global Catalogue of Microorganisms (GCM) 10K type strain sequencing project: providing services to taxonomists for standard genome sequencing and annotation.</title>
        <authorList>
            <consortium name="The Broad Institute Genomics Platform"/>
            <consortium name="The Broad Institute Genome Sequencing Center for Infectious Disease"/>
            <person name="Wu L."/>
            <person name="Ma J."/>
        </authorList>
    </citation>
    <scope>NUCLEOTIDE SEQUENCE [LARGE SCALE GENOMIC DNA]</scope>
    <source>
        <strain evidence="3 4">JCM 14603</strain>
    </source>
</reference>
<dbReference type="EMBL" id="BAAAES010000026">
    <property type="protein sequence ID" value="GAA0679727.1"/>
    <property type="molecule type" value="Genomic_DNA"/>
</dbReference>
<evidence type="ECO:0000259" key="2">
    <source>
        <dbReference type="Pfam" id="PF13462"/>
    </source>
</evidence>
<comment type="caution">
    <text evidence="3">The sequence shown here is derived from an EMBL/GenBank/DDBJ whole genome shotgun (WGS) entry which is preliminary data.</text>
</comment>
<dbReference type="Pfam" id="PF13462">
    <property type="entry name" value="Thioredoxin_4"/>
    <property type="match status" value="1"/>
</dbReference>
<dbReference type="RefSeq" id="WP_243848493.1">
    <property type="nucleotide sequence ID" value="NZ_BAAAES010000026.1"/>
</dbReference>
<organism evidence="3 4">
    <name type="scientific">Sphingomonas insulae</name>
    <dbReference type="NCBI Taxonomy" id="424800"/>
    <lineage>
        <taxon>Bacteria</taxon>
        <taxon>Pseudomonadati</taxon>
        <taxon>Pseudomonadota</taxon>
        <taxon>Alphaproteobacteria</taxon>
        <taxon>Sphingomonadales</taxon>
        <taxon>Sphingomonadaceae</taxon>
        <taxon>Sphingomonas</taxon>
    </lineage>
</organism>
<dbReference type="Gene3D" id="3.40.30.10">
    <property type="entry name" value="Glutaredoxin"/>
    <property type="match status" value="1"/>
</dbReference>
<keyword evidence="4" id="KW-1185">Reference proteome</keyword>
<dbReference type="SUPFAM" id="SSF52833">
    <property type="entry name" value="Thioredoxin-like"/>
    <property type="match status" value="1"/>
</dbReference>
<dbReference type="Gene3D" id="1.10.40.110">
    <property type="match status" value="1"/>
</dbReference>
<feature type="chain" id="PRO_5045943774" description="Thioredoxin-like fold domain-containing protein" evidence="1">
    <location>
        <begin position="18"/>
        <end position="221"/>
    </location>
</feature>
<dbReference type="CDD" id="cd02972">
    <property type="entry name" value="DsbA_family"/>
    <property type="match status" value="1"/>
</dbReference>
<feature type="signal peptide" evidence="1">
    <location>
        <begin position="1"/>
        <end position="17"/>
    </location>
</feature>
<dbReference type="InterPro" id="IPR012336">
    <property type="entry name" value="Thioredoxin-like_fold"/>
</dbReference>
<keyword evidence="1" id="KW-0732">Signal</keyword>
<protein>
    <recommendedName>
        <fullName evidence="2">Thioredoxin-like fold domain-containing protein</fullName>
    </recommendedName>
</protein>
<accession>A0ABN1I159</accession>
<name>A0ABN1I159_9SPHN</name>
<sequence>MMRLLAPLAIAVTLVAAAPATDWSQVVRPTAKGAYVFGNPAAPVKLIEYGSYTCSHCADFANESAAVLKGQMVKSGKLSLEYRHLIRDSADLGAAILARCAGPRGFAAAHAMIFATQKTWLDKIVAYQQAHPAIDQQPLVAQARTYADASGLVAAMRARGLTPAAVKACFADKAAIDRITAMTGDAPIEVRSTPTFYLNGELQPPSTWAQLEPVLRAKGAK</sequence>
<dbReference type="Proteomes" id="UP001500238">
    <property type="component" value="Unassembled WGS sequence"/>
</dbReference>
<proteinExistence type="predicted"/>
<evidence type="ECO:0000313" key="4">
    <source>
        <dbReference type="Proteomes" id="UP001500238"/>
    </source>
</evidence>
<evidence type="ECO:0000256" key="1">
    <source>
        <dbReference type="SAM" id="SignalP"/>
    </source>
</evidence>
<dbReference type="InterPro" id="IPR036249">
    <property type="entry name" value="Thioredoxin-like_sf"/>
</dbReference>
<gene>
    <name evidence="3" type="ORF">GCM10009102_35530</name>
</gene>
<feature type="domain" description="Thioredoxin-like fold" evidence="2">
    <location>
        <begin position="32"/>
        <end position="214"/>
    </location>
</feature>
<evidence type="ECO:0000313" key="3">
    <source>
        <dbReference type="EMBL" id="GAA0679727.1"/>
    </source>
</evidence>